<proteinExistence type="predicted"/>
<dbReference type="Proteomes" id="UP000002146">
    <property type="component" value="Chromosome"/>
</dbReference>
<evidence type="ECO:0000313" key="3">
    <source>
        <dbReference type="Proteomes" id="UP000002146"/>
    </source>
</evidence>
<dbReference type="EMBL" id="CP000562">
    <property type="protein sequence ID" value="ABN57521.1"/>
    <property type="molecule type" value="Genomic_DNA"/>
</dbReference>
<evidence type="ECO:0000256" key="1">
    <source>
        <dbReference type="SAM" id="MobiDB-lite"/>
    </source>
</evidence>
<dbReference type="KEGG" id="mem:Memar_1592"/>
<sequence length="63" mass="7649">MHKEKQGWQTSGWQQWSSTHHVDPPSNESYILWILDTLRFLIGSQEIRDLRETDDLSQYFIWI</sequence>
<name>A3CVX1_METMJ</name>
<gene>
    <name evidence="2" type="ordered locus">Memar_1592</name>
</gene>
<evidence type="ECO:0000313" key="2">
    <source>
        <dbReference type="EMBL" id="ABN57521.1"/>
    </source>
</evidence>
<feature type="region of interest" description="Disordered" evidence="1">
    <location>
        <begin position="1"/>
        <end position="24"/>
    </location>
</feature>
<keyword evidence="3" id="KW-1185">Reference proteome</keyword>
<dbReference type="STRING" id="368407.Memar_1592"/>
<protein>
    <submittedName>
        <fullName evidence="2">Uncharacterized protein</fullName>
    </submittedName>
</protein>
<accession>A3CVX1</accession>
<feature type="compositionally biased region" description="Low complexity" evidence="1">
    <location>
        <begin position="7"/>
        <end position="19"/>
    </location>
</feature>
<reference evidence="2 3" key="1">
    <citation type="journal article" date="2009" name="Stand. Genomic Sci.">
        <title>Complete genome sequence of Methanoculleus marisnigri Romesser et al. 1981 type strain JR1.</title>
        <authorList>
            <person name="Anderson I.J."/>
            <person name="Sieprawska-Lupa M."/>
            <person name="Lapidus A."/>
            <person name="Nolan M."/>
            <person name="Copeland A."/>
            <person name="Glavina Del Rio T."/>
            <person name="Tice H."/>
            <person name="Dalin E."/>
            <person name="Barry K."/>
            <person name="Saunders E."/>
            <person name="Han C."/>
            <person name="Brettin T."/>
            <person name="Detter J.C."/>
            <person name="Bruce D."/>
            <person name="Mikhailova N."/>
            <person name="Pitluck S."/>
            <person name="Hauser L."/>
            <person name="Land M."/>
            <person name="Lucas S."/>
            <person name="Richardson P."/>
            <person name="Whitman W.B."/>
            <person name="Kyrpides N.C."/>
        </authorList>
    </citation>
    <scope>NUCLEOTIDE SEQUENCE [LARGE SCALE GENOMIC DNA]</scope>
    <source>
        <strain evidence="3">ATCC 35101 / DSM 1498 / JR1</strain>
    </source>
</reference>
<dbReference type="HOGENOM" id="CLU_2875099_0_0_2"/>
<organism evidence="2 3">
    <name type="scientific">Methanoculleus marisnigri (strain ATCC 35101 / DSM 1498 / JR1)</name>
    <dbReference type="NCBI Taxonomy" id="368407"/>
    <lineage>
        <taxon>Archaea</taxon>
        <taxon>Methanobacteriati</taxon>
        <taxon>Methanobacteriota</taxon>
        <taxon>Stenosarchaea group</taxon>
        <taxon>Methanomicrobia</taxon>
        <taxon>Methanomicrobiales</taxon>
        <taxon>Methanomicrobiaceae</taxon>
        <taxon>Methanoculleus</taxon>
    </lineage>
</organism>
<dbReference type="AlphaFoldDB" id="A3CVX1"/>